<keyword evidence="1" id="KW-0472">Membrane</keyword>
<reference evidence="2 3" key="1">
    <citation type="journal article" date="2015" name="Nature">
        <title>rRNA introns, odd ribosomes, and small enigmatic genomes across a large radiation of phyla.</title>
        <authorList>
            <person name="Brown C.T."/>
            <person name="Hug L.A."/>
            <person name="Thomas B.C."/>
            <person name="Sharon I."/>
            <person name="Castelle C.J."/>
            <person name="Singh A."/>
            <person name="Wilkins M.J."/>
            <person name="Williams K.H."/>
            <person name="Banfield J.F."/>
        </authorList>
    </citation>
    <scope>NUCLEOTIDE SEQUENCE [LARGE SCALE GENOMIC DNA]</scope>
</reference>
<evidence type="ECO:0000256" key="1">
    <source>
        <dbReference type="SAM" id="Phobius"/>
    </source>
</evidence>
<gene>
    <name evidence="2" type="ORF">UV02_C0050G0002</name>
</gene>
<proteinExistence type="predicted"/>
<dbReference type="AlphaFoldDB" id="A0A0G0YTM0"/>
<accession>A0A0G0YTM0</accession>
<name>A0A0G0YTM0_9BACT</name>
<dbReference type="Proteomes" id="UP000034516">
    <property type="component" value="Unassembled WGS sequence"/>
</dbReference>
<keyword evidence="1" id="KW-1133">Transmembrane helix</keyword>
<evidence type="ECO:0000313" key="2">
    <source>
        <dbReference type="EMBL" id="KKS39967.1"/>
    </source>
</evidence>
<sequence>MSDKDLLNKFRYILNFYSRITFVYNLVYNFLIVFLFQSNLEIETLSKN</sequence>
<comment type="caution">
    <text evidence="2">The sequence shown here is derived from an EMBL/GenBank/DDBJ whole genome shotgun (WGS) entry which is preliminary data.</text>
</comment>
<keyword evidence="1" id="KW-0812">Transmembrane</keyword>
<evidence type="ECO:0000313" key="3">
    <source>
        <dbReference type="Proteomes" id="UP000034516"/>
    </source>
</evidence>
<organism evidence="2 3">
    <name type="scientific">Candidatus Kuenenbacteria bacterium GW2011_GWA2_42_15</name>
    <dbReference type="NCBI Taxonomy" id="1618677"/>
    <lineage>
        <taxon>Bacteria</taxon>
        <taxon>Candidatus Kueneniibacteriota</taxon>
    </lineage>
</organism>
<dbReference type="EMBL" id="LCCW01000050">
    <property type="protein sequence ID" value="KKS39967.1"/>
    <property type="molecule type" value="Genomic_DNA"/>
</dbReference>
<protein>
    <submittedName>
        <fullName evidence="2">Uncharacterized protein</fullName>
    </submittedName>
</protein>
<feature type="transmembrane region" description="Helical" evidence="1">
    <location>
        <begin position="12"/>
        <end position="36"/>
    </location>
</feature>